<dbReference type="GO" id="GO:0000978">
    <property type="term" value="F:RNA polymerase II cis-regulatory region sequence-specific DNA binding"/>
    <property type="evidence" value="ECO:0007669"/>
    <property type="project" value="TreeGrafter"/>
</dbReference>
<feature type="region of interest" description="Disordered" evidence="12">
    <location>
        <begin position="16"/>
        <end position="67"/>
    </location>
</feature>
<keyword evidence="4" id="KW-0238">DNA-binding</keyword>
<feature type="compositionally biased region" description="Polar residues" evidence="12">
    <location>
        <begin position="332"/>
        <end position="341"/>
    </location>
</feature>
<evidence type="ECO:0000256" key="7">
    <source>
        <dbReference type="ARBA" id="ARBA00057176"/>
    </source>
</evidence>
<organism evidence="14 15">
    <name type="scientific">Anopheles atroparvus</name>
    <name type="common">European mosquito</name>
    <dbReference type="NCBI Taxonomy" id="41427"/>
    <lineage>
        <taxon>Eukaryota</taxon>
        <taxon>Metazoa</taxon>
        <taxon>Ecdysozoa</taxon>
        <taxon>Arthropoda</taxon>
        <taxon>Hexapoda</taxon>
        <taxon>Insecta</taxon>
        <taxon>Pterygota</taxon>
        <taxon>Neoptera</taxon>
        <taxon>Endopterygota</taxon>
        <taxon>Diptera</taxon>
        <taxon>Nematocera</taxon>
        <taxon>Culicoidea</taxon>
        <taxon>Culicidae</taxon>
        <taxon>Anophelinae</taxon>
        <taxon>Anopheles</taxon>
    </lineage>
</organism>
<feature type="domain" description="BHLH" evidence="13">
    <location>
        <begin position="537"/>
        <end position="589"/>
    </location>
</feature>
<dbReference type="Pfam" id="PF00010">
    <property type="entry name" value="HLH"/>
    <property type="match status" value="1"/>
</dbReference>
<evidence type="ECO:0000256" key="3">
    <source>
        <dbReference type="ARBA" id="ARBA00023015"/>
    </source>
</evidence>
<feature type="compositionally biased region" description="Low complexity" evidence="12">
    <location>
        <begin position="358"/>
        <end position="393"/>
    </location>
</feature>
<evidence type="ECO:0000256" key="2">
    <source>
        <dbReference type="ARBA" id="ARBA00022491"/>
    </source>
</evidence>
<feature type="region of interest" description="Disordered" evidence="12">
    <location>
        <begin position="632"/>
        <end position="662"/>
    </location>
</feature>
<comment type="function">
    <text evidence="7">Binds DNA as a heterodimer with MAX and represses transcription. Binds to the canonical E box sequence 5'-CACGTG-3' and, with higher affinity, to 5'-CACGCG-3'.</text>
</comment>
<proteinExistence type="predicted"/>
<feature type="region of interest" description="Disordered" evidence="12">
    <location>
        <begin position="90"/>
        <end position="122"/>
    </location>
</feature>
<dbReference type="PROSITE" id="PS50888">
    <property type="entry name" value="BHLH"/>
    <property type="match status" value="1"/>
</dbReference>
<dbReference type="GO" id="GO:0005634">
    <property type="term" value="C:nucleus"/>
    <property type="evidence" value="ECO:0007669"/>
    <property type="project" value="UniProtKB-SubCell"/>
</dbReference>
<dbReference type="GO" id="GO:0046983">
    <property type="term" value="F:protein dimerization activity"/>
    <property type="evidence" value="ECO:0007669"/>
    <property type="project" value="InterPro"/>
</dbReference>
<dbReference type="FunFam" id="4.10.280.10:FF:000034">
    <property type="entry name" value="MAX network transcriptional repressor"/>
    <property type="match status" value="1"/>
</dbReference>
<evidence type="ECO:0000256" key="6">
    <source>
        <dbReference type="ARBA" id="ARBA00023242"/>
    </source>
</evidence>
<comment type="subunit">
    <text evidence="8">Efficient DNA binding requires dimerization with another bHLH protein. Binds DNA as a homodimer or a heterodimer with MAX.</text>
</comment>
<name>A0AAG5CQ32_ANOAO</name>
<evidence type="ECO:0000313" key="14">
    <source>
        <dbReference type="EnsemblMetazoa" id="ENSAATROPP000673"/>
    </source>
</evidence>
<evidence type="ECO:0000259" key="13">
    <source>
        <dbReference type="PROSITE" id="PS50888"/>
    </source>
</evidence>
<feature type="region of interest" description="Disordered" evidence="12">
    <location>
        <begin position="711"/>
        <end position="745"/>
    </location>
</feature>
<evidence type="ECO:0000256" key="9">
    <source>
        <dbReference type="ARBA" id="ARBA00070444"/>
    </source>
</evidence>
<dbReference type="InterPro" id="IPR011598">
    <property type="entry name" value="bHLH_dom"/>
</dbReference>
<dbReference type="PANTHER" id="PTHR11969:SF99">
    <property type="entry name" value="MAX-BINDING PROTEIN MNT"/>
    <property type="match status" value="1"/>
</dbReference>
<evidence type="ECO:0000256" key="1">
    <source>
        <dbReference type="ARBA" id="ARBA00004123"/>
    </source>
</evidence>
<feature type="compositionally biased region" description="Polar residues" evidence="12">
    <location>
        <begin position="46"/>
        <end position="58"/>
    </location>
</feature>
<dbReference type="AlphaFoldDB" id="A0AAG5CQ32"/>
<evidence type="ECO:0000256" key="4">
    <source>
        <dbReference type="ARBA" id="ARBA00023125"/>
    </source>
</evidence>
<dbReference type="CDD" id="cd11402">
    <property type="entry name" value="bHLHzip_Mnt"/>
    <property type="match status" value="1"/>
</dbReference>
<dbReference type="Proteomes" id="UP000075880">
    <property type="component" value="Unassembled WGS sequence"/>
</dbReference>
<feature type="region of interest" description="Disordered" evidence="12">
    <location>
        <begin position="226"/>
        <end position="249"/>
    </location>
</feature>
<comment type="subcellular location">
    <subcellularLocation>
        <location evidence="1">Nucleus</location>
    </subcellularLocation>
</comment>
<dbReference type="GO" id="GO:0000981">
    <property type="term" value="F:DNA-binding transcription factor activity, RNA polymerase II-specific"/>
    <property type="evidence" value="ECO:0007669"/>
    <property type="project" value="TreeGrafter"/>
</dbReference>
<dbReference type="Gene3D" id="4.10.280.10">
    <property type="entry name" value="Helix-loop-helix DNA-binding domain"/>
    <property type="match status" value="1"/>
</dbReference>
<feature type="coiled-coil region" evidence="11">
    <location>
        <begin position="586"/>
        <end position="620"/>
    </location>
</feature>
<evidence type="ECO:0000313" key="15">
    <source>
        <dbReference type="Proteomes" id="UP000075880"/>
    </source>
</evidence>
<feature type="region of interest" description="Disordered" evidence="12">
    <location>
        <begin position="332"/>
        <end position="401"/>
    </location>
</feature>
<keyword evidence="6" id="KW-0539">Nucleus</keyword>
<dbReference type="SMART" id="SM00353">
    <property type="entry name" value="HLH"/>
    <property type="match status" value="1"/>
</dbReference>
<keyword evidence="15" id="KW-1185">Reference proteome</keyword>
<accession>A0AAG5CQ32</accession>
<evidence type="ECO:0000256" key="8">
    <source>
        <dbReference type="ARBA" id="ARBA00062701"/>
    </source>
</evidence>
<evidence type="ECO:0000256" key="5">
    <source>
        <dbReference type="ARBA" id="ARBA00023163"/>
    </source>
</evidence>
<protein>
    <recommendedName>
        <fullName evidence="9">Max-binding protein MNT</fullName>
    </recommendedName>
    <alternativeName>
        <fullName evidence="10">Myc antagonist MNT</fullName>
    </alternativeName>
</protein>
<sequence>MLSAVDTLLEAAKFLEQQEQQHPTRQLQASRSFHRTPPPLHHQQHHATTNTSVSSNSGRPGAAAANSNGTVSYATTIVSNGNGGLFGGSSTSSASGIVSSTSTSTTTITGNGGNGFVSPPPAGNSIINGNHHGSTATGLPLKSKVLLNGLAHNHLQHQHPHQLPQQANGSGGRLLSPTLVSLPAGAALSSVAAAAGSYHQPTVTTIATSPAPRLQHLPIVATRKRTYSNASNGGGPTVSSTSSPPSTTTATVLVGSAASYVTKDEPLVNGHSTAPPLVVISNNSTQHHAKHLTTSHVSLVAATTTTTLASSPVTIDLSTKGLNHQQNAQYQLPSGGHQQHAPTVHPALGVAGLPTTPPASNLASLSSSSSSSSSSSPSSSSSSSSSSCSSNSSAGSTLTVSPIDDSQSSLNLSNGSSINGYITSANSSTGGGITATITTGGGSASSPLPPALGGVLPVSINGVLQASAAVSTAGSINGSNAIVGSQHPGMLSHLSMDLQQQVAAHSPSAGAGAGAMFANVPTGTRRRTTSSNSNGVGTREVHNKLEKNRRAHLKECFEQLKKQLSLQPDEKKISNLSILHAAIRHIQLLKRKEREFEHEMERLAKEKIAAQNRILLLKREITQMGDIDVSRLAPDTDITPNPSSGGAAGSLNLVTGGVPSERDHLTENTVIGTIMQGRNGVRYSSSSSLSSIATNASITSLPIQTTISPVLSVSSPSRGSPALLRSSTSPPSSSLAPSSLSVSSVTPSSVMLPLSLTTKGSNGLASEAQNGPVGGSSTQPALKFTTAPLNGLNLSNASVVNGSVTGSAVTVNGTNGTTAPLPVIVGANGTTSIVGITHPQLLTTTVAPSIQTLPLNLNVTSSAKSNGLSGNGGPTSIAITTSNGGSSGHLSAHQAIQLTSSTNGTNGGSVNGSSITTTASGTNARSVYNAAIANGTTTIATNTLAGTMVMTAAGLPLLAANGKELINGTIGKNGTVRTESSKLEIIATQSQPTNHTAAVGATAALDPPGTKVITLMNGSHTFALGPLEKDSKMGSVVYSPILVPTPQGLRVIQPGSNGLATIELAPPNGGNRLQLHLTH</sequence>
<dbReference type="PANTHER" id="PTHR11969">
    <property type="entry name" value="MAX DIMERIZATION, MAD"/>
    <property type="match status" value="1"/>
</dbReference>
<feature type="compositionally biased region" description="Low complexity" evidence="12">
    <location>
        <begin position="90"/>
        <end position="109"/>
    </location>
</feature>
<evidence type="ECO:0000256" key="11">
    <source>
        <dbReference type="SAM" id="Coils"/>
    </source>
</evidence>
<keyword evidence="11" id="KW-0175">Coiled coil</keyword>
<feature type="compositionally biased region" description="Polar residues" evidence="12">
    <location>
        <begin position="17"/>
        <end position="31"/>
    </location>
</feature>
<feature type="compositionally biased region" description="Polar residues" evidence="12">
    <location>
        <begin position="761"/>
        <end position="780"/>
    </location>
</feature>
<keyword evidence="3" id="KW-0805">Transcription regulation</keyword>
<evidence type="ECO:0000256" key="12">
    <source>
        <dbReference type="SAM" id="MobiDB-lite"/>
    </source>
</evidence>
<dbReference type="EnsemblMetazoa" id="ENSAATROPT000708">
    <property type="protein sequence ID" value="ENSAATROPP000673"/>
    <property type="gene ID" value="ENSAATROPG000576"/>
</dbReference>
<keyword evidence="5" id="KW-0804">Transcription</keyword>
<reference evidence="14" key="1">
    <citation type="submission" date="2024-04" db="UniProtKB">
        <authorList>
            <consortium name="EnsemblMetazoa"/>
        </authorList>
    </citation>
    <scope>IDENTIFICATION</scope>
    <source>
        <strain evidence="14">EBRO</strain>
    </source>
</reference>
<feature type="compositionally biased region" description="Low complexity" evidence="12">
    <location>
        <begin position="237"/>
        <end position="249"/>
    </location>
</feature>
<dbReference type="SUPFAM" id="SSF47459">
    <property type="entry name" value="HLH, helix-loop-helix DNA-binding domain"/>
    <property type="match status" value="1"/>
</dbReference>
<keyword evidence="2" id="KW-0678">Repressor</keyword>
<feature type="compositionally biased region" description="Low complexity" evidence="12">
    <location>
        <begin position="720"/>
        <end position="745"/>
    </location>
</feature>
<dbReference type="InterPro" id="IPR036638">
    <property type="entry name" value="HLH_DNA-bd_sf"/>
</dbReference>
<feature type="region of interest" description="Disordered" evidence="12">
    <location>
        <begin position="761"/>
        <end position="781"/>
    </location>
</feature>
<evidence type="ECO:0000256" key="10">
    <source>
        <dbReference type="ARBA" id="ARBA00083368"/>
    </source>
</evidence>